<sequence>MKVVATFHPPSSVVGSAACHLSTDKDVHHLVVATSSRLEVYVAADEGLRLLCSTEIWGRIVSLKKWPAPKDPVADSIVALTDHPDPRLICFTFNSANASLERAHVVSLAERGGVRPAEFLHDVFISPDGKNAVVSVYTGKLRVVMFDAEKNKFRDFDVTCQEYNLLSLAFLESRKNKYQVALLSLDHEERIRLYSRELDTDNVELSPNLSHYLRPCIPNIGLKTLTDPAPSLIPVQNFGVDEEEFLGGVLVIGGAKIRLYEGTDEEYRKKFKVLQKKNRVNEDKQGKPRASIPWPWAEVTAWCPALVDREHARFLISDGFGRTALLVLDTLFTYGGMTLLPLGETSPGATISYITNNVFFLGSHFGDSQLVRINREALVSSVIKPPSLYGAPTVDISTLGLQASFSAKGKGKATDDPRAGDSKSKGTIVAPKGVYLDIVDTRTNIAPIMDATLADTDGSGLPQIFTASGGKNTGSVRVIRNGADFTDLVHIEGAGNFTHIFPLRAWSDDPHDAYLLATDGLTTQLFRLGTSTSRIERLDPLLYSLKPTSPTLVAANIRQPVRTPERITYDNAPWIIQVTPERISLVDLDNRMQLATWVPSDIGEPYKGCEIACADVNESMILLAVSEKPSSLRATMARSWLVSIATLSCIPETPGKPFTLRVAVGFWDNSIELFHFGIPGQFTPYSPPLRLASLSSLPRSVLLHAFSPSETYLFAGLADGTALVCGVNKNAMGDKRAFAMGPSPVGLNKCVITGQTAVFACGSRAAVLSVQAGSLQHSPVLVKDITASAALAVPGWEECVLLSTQTHLVVGKVKGVNKMQIRSIAFGLDNPVRLTHEPVSRTLGVGCLKVDPTPVSYLEERDQTILSTFKVLDDTTYEVLSTYDCKPLEEITAVVTFMPPGDGAKTYYALGTMFNKEIVHDEPTSGRIILLLPGRDDGLALESETSVNGCVYALLCVEGHLVAAMNSAVMVFNFDNSTLEHVYTWNHDYIVTSLASHGRRIFDGDAVHSVSALDLEIGEDMRHASLKTVARNYGPLWPNALGAWSEDTVVGSNTDLNLFSFSVQKNGSQTVLERDGFFHADDVINKFITGSLHSSDDVHTPDLSAKQLFFTSSGRIGAILDMSTELSLHMSRLQRNLAAALSSGRDTSHAKWRSPSGARGTRSDADDGAVGFLDGDLLEHFLELAPGSTTFKKVMEGSSAAEKLEITYEHIRGILETMQGMH</sequence>
<reference evidence="1" key="1">
    <citation type="submission" date="2021-02" db="EMBL/GenBank/DDBJ databases">
        <authorList>
            <consortium name="DOE Joint Genome Institute"/>
            <person name="Ahrendt S."/>
            <person name="Looney B.P."/>
            <person name="Miyauchi S."/>
            <person name="Morin E."/>
            <person name="Drula E."/>
            <person name="Courty P.E."/>
            <person name="Chicoki N."/>
            <person name="Fauchery L."/>
            <person name="Kohler A."/>
            <person name="Kuo A."/>
            <person name="Labutti K."/>
            <person name="Pangilinan J."/>
            <person name="Lipzen A."/>
            <person name="Riley R."/>
            <person name="Andreopoulos W."/>
            <person name="He G."/>
            <person name="Johnson J."/>
            <person name="Barry K.W."/>
            <person name="Grigoriev I.V."/>
            <person name="Nagy L."/>
            <person name="Hibbett D."/>
            <person name="Henrissat B."/>
            <person name="Matheny P.B."/>
            <person name="Labbe J."/>
            <person name="Martin F."/>
        </authorList>
    </citation>
    <scope>NUCLEOTIDE SEQUENCE</scope>
    <source>
        <strain evidence="1">EC-137</strain>
    </source>
</reference>
<keyword evidence="2" id="KW-1185">Reference proteome</keyword>
<evidence type="ECO:0000313" key="2">
    <source>
        <dbReference type="Proteomes" id="UP000814128"/>
    </source>
</evidence>
<accession>A0ACB8Q7D7</accession>
<name>A0ACB8Q7D7_9AGAM</name>
<reference evidence="1" key="2">
    <citation type="journal article" date="2022" name="New Phytol.">
        <title>Evolutionary transition to the ectomycorrhizal habit in the genomes of a hyperdiverse lineage of mushroom-forming fungi.</title>
        <authorList>
            <person name="Looney B."/>
            <person name="Miyauchi S."/>
            <person name="Morin E."/>
            <person name="Drula E."/>
            <person name="Courty P.E."/>
            <person name="Kohler A."/>
            <person name="Kuo A."/>
            <person name="LaButti K."/>
            <person name="Pangilinan J."/>
            <person name="Lipzen A."/>
            <person name="Riley R."/>
            <person name="Andreopoulos W."/>
            <person name="He G."/>
            <person name="Johnson J."/>
            <person name="Nolan M."/>
            <person name="Tritt A."/>
            <person name="Barry K.W."/>
            <person name="Grigoriev I.V."/>
            <person name="Nagy L.G."/>
            <person name="Hibbett D."/>
            <person name="Henrissat B."/>
            <person name="Matheny P.B."/>
            <person name="Labbe J."/>
            <person name="Martin F.M."/>
        </authorList>
    </citation>
    <scope>NUCLEOTIDE SEQUENCE</scope>
    <source>
        <strain evidence="1">EC-137</strain>
    </source>
</reference>
<proteinExistence type="predicted"/>
<dbReference type="EMBL" id="MU273867">
    <property type="protein sequence ID" value="KAI0027623.1"/>
    <property type="molecule type" value="Genomic_DNA"/>
</dbReference>
<organism evidence="1 2">
    <name type="scientific">Vararia minispora EC-137</name>
    <dbReference type="NCBI Taxonomy" id="1314806"/>
    <lineage>
        <taxon>Eukaryota</taxon>
        <taxon>Fungi</taxon>
        <taxon>Dikarya</taxon>
        <taxon>Basidiomycota</taxon>
        <taxon>Agaricomycotina</taxon>
        <taxon>Agaricomycetes</taxon>
        <taxon>Russulales</taxon>
        <taxon>Lachnocladiaceae</taxon>
        <taxon>Vararia</taxon>
    </lineage>
</organism>
<dbReference type="Proteomes" id="UP000814128">
    <property type="component" value="Unassembled WGS sequence"/>
</dbReference>
<gene>
    <name evidence="1" type="ORF">K488DRAFT_60874</name>
</gene>
<comment type="caution">
    <text evidence="1">The sequence shown here is derived from an EMBL/GenBank/DDBJ whole genome shotgun (WGS) entry which is preliminary data.</text>
</comment>
<evidence type="ECO:0000313" key="1">
    <source>
        <dbReference type="EMBL" id="KAI0027623.1"/>
    </source>
</evidence>
<protein>
    <submittedName>
        <fullName evidence="1">Mono-functional DNA-alkylating methyl methanesulfonate N-term-domain-containing protein</fullName>
    </submittedName>
</protein>